<gene>
    <name evidence="3" type="ORF">ACFSBT_09595</name>
</gene>
<dbReference type="CDD" id="cd11523">
    <property type="entry name" value="NTP-PPase"/>
    <property type="match status" value="1"/>
</dbReference>
<evidence type="ECO:0000313" key="3">
    <source>
        <dbReference type="EMBL" id="MFD1513530.1"/>
    </source>
</evidence>
<name>A0ABD6AVI1_9EURY</name>
<dbReference type="RefSeq" id="WP_305794449.1">
    <property type="nucleotide sequence ID" value="NZ_JALXFV010000004.1"/>
</dbReference>
<dbReference type="SUPFAM" id="SSF101386">
    <property type="entry name" value="all-alpha NTP pyrophosphatases"/>
    <property type="match status" value="1"/>
</dbReference>
<dbReference type="Gene3D" id="1.10.287.1080">
    <property type="entry name" value="MazG-like"/>
    <property type="match status" value="1"/>
</dbReference>
<feature type="domain" description="NTP pyrophosphohydrolase MazG-like" evidence="2">
    <location>
        <begin position="58"/>
        <end position="122"/>
    </location>
</feature>
<dbReference type="Proteomes" id="UP001597187">
    <property type="component" value="Unassembled WGS sequence"/>
</dbReference>
<dbReference type="AlphaFoldDB" id="A0ABD6AVI1"/>
<feature type="region of interest" description="Disordered" evidence="1">
    <location>
        <begin position="1"/>
        <end position="31"/>
    </location>
</feature>
<evidence type="ECO:0000259" key="2">
    <source>
        <dbReference type="Pfam" id="PF03819"/>
    </source>
</evidence>
<dbReference type="EMBL" id="JBHUDC010000004">
    <property type="protein sequence ID" value="MFD1513530.1"/>
    <property type="molecule type" value="Genomic_DNA"/>
</dbReference>
<evidence type="ECO:0000313" key="4">
    <source>
        <dbReference type="Proteomes" id="UP001597187"/>
    </source>
</evidence>
<reference evidence="3 4" key="1">
    <citation type="journal article" date="2019" name="Int. J. Syst. Evol. Microbiol.">
        <title>The Global Catalogue of Microorganisms (GCM) 10K type strain sequencing project: providing services to taxonomists for standard genome sequencing and annotation.</title>
        <authorList>
            <consortium name="The Broad Institute Genomics Platform"/>
            <consortium name="The Broad Institute Genome Sequencing Center for Infectious Disease"/>
            <person name="Wu L."/>
            <person name="Ma J."/>
        </authorList>
    </citation>
    <scope>NUCLEOTIDE SEQUENCE [LARGE SCALE GENOMIC DNA]</scope>
    <source>
        <strain evidence="3 4">CGMCC 1.12563</strain>
    </source>
</reference>
<keyword evidence="4" id="KW-1185">Reference proteome</keyword>
<sequence length="133" mass="14151">NAMSSSRPGRTTSRTESGDSDSFRPLRSPELDVNHQRRVATFLDDHDLHAPPAHRVLDLASEVGELAKEVNTSTDYGDSPGTVAVAEDELGDALFCLLALCEETGTDAESALETALAKYESRLDETGEAGSGT</sequence>
<evidence type="ECO:0000256" key="1">
    <source>
        <dbReference type="SAM" id="MobiDB-lite"/>
    </source>
</evidence>
<feature type="compositionally biased region" description="Basic and acidic residues" evidence="1">
    <location>
        <begin position="21"/>
        <end position="31"/>
    </location>
</feature>
<comment type="caution">
    <text evidence="3">The sequence shown here is derived from an EMBL/GenBank/DDBJ whole genome shotgun (WGS) entry which is preliminary data.</text>
</comment>
<dbReference type="Pfam" id="PF03819">
    <property type="entry name" value="MazG"/>
    <property type="match status" value="1"/>
</dbReference>
<proteinExistence type="predicted"/>
<dbReference type="InterPro" id="IPR004518">
    <property type="entry name" value="MazG-like_dom"/>
</dbReference>
<feature type="non-terminal residue" evidence="3">
    <location>
        <position position="1"/>
    </location>
</feature>
<organism evidence="3 4">
    <name type="scientific">Halomarina rubra</name>
    <dbReference type="NCBI Taxonomy" id="2071873"/>
    <lineage>
        <taxon>Archaea</taxon>
        <taxon>Methanobacteriati</taxon>
        <taxon>Methanobacteriota</taxon>
        <taxon>Stenosarchaea group</taxon>
        <taxon>Halobacteria</taxon>
        <taxon>Halobacteriales</taxon>
        <taxon>Natronomonadaceae</taxon>
        <taxon>Halomarina</taxon>
    </lineage>
</organism>
<protein>
    <submittedName>
        <fullName evidence="3">MazG-like family protein</fullName>
    </submittedName>
</protein>
<feature type="compositionally biased region" description="Low complexity" evidence="1">
    <location>
        <begin position="1"/>
        <end position="15"/>
    </location>
</feature>
<accession>A0ABD6AVI1</accession>